<dbReference type="SUPFAM" id="SSF52821">
    <property type="entry name" value="Rhodanese/Cell cycle control phosphatase"/>
    <property type="match status" value="1"/>
</dbReference>
<feature type="chain" id="PRO_5003039076" description="Rhodanese domain-containing protein" evidence="1">
    <location>
        <begin position="25"/>
        <end position="240"/>
    </location>
</feature>
<feature type="domain" description="Rhodanese" evidence="2">
    <location>
        <begin position="101"/>
        <end position="236"/>
    </location>
</feature>
<evidence type="ECO:0000256" key="1">
    <source>
        <dbReference type="SAM" id="SignalP"/>
    </source>
</evidence>
<name>D2XIT0_9BACT</name>
<dbReference type="InterPro" id="IPR001763">
    <property type="entry name" value="Rhodanese-like_dom"/>
</dbReference>
<feature type="signal peptide" evidence="1">
    <location>
        <begin position="1"/>
        <end position="24"/>
    </location>
</feature>
<dbReference type="PROSITE" id="PS50206">
    <property type="entry name" value="RHODANESE_3"/>
    <property type="match status" value="1"/>
</dbReference>
<dbReference type="InterPro" id="IPR036873">
    <property type="entry name" value="Rhodanese-like_dom_sf"/>
</dbReference>
<dbReference type="Gene3D" id="3.40.250.10">
    <property type="entry name" value="Rhodanese-like domain"/>
    <property type="match status" value="1"/>
</dbReference>
<keyword evidence="1" id="KW-0732">Signal</keyword>
<reference evidence="3" key="2">
    <citation type="journal article" date="2010" name="J. Microbiol.">
        <title>Metagenomic assessment of a sulfur-oxidizing enrichment culture derived from marine sediment.</title>
        <authorList>
            <person name="Jung M.Y."/>
            <person name="Pham V."/>
            <person name="Park S.J."/>
            <person name="Kim S.J."/>
            <person name="Chae J.C."/>
            <person name="Roh Y."/>
            <person name="Rhee S.K."/>
        </authorList>
    </citation>
    <scope>NUCLEOTIDE SEQUENCE</scope>
</reference>
<dbReference type="EMBL" id="GU177851">
    <property type="protein sequence ID" value="ADB12548.1"/>
    <property type="molecule type" value="Genomic_DNA"/>
</dbReference>
<evidence type="ECO:0000313" key="3">
    <source>
        <dbReference type="EMBL" id="ADB12548.1"/>
    </source>
</evidence>
<protein>
    <recommendedName>
        <fullName evidence="2">Rhodanese domain-containing protein</fullName>
    </recommendedName>
</protein>
<reference evidence="3" key="1">
    <citation type="submission" date="2009-11" db="EMBL/GenBank/DDBJ databases">
        <authorList>
            <person name="Rhee S.-K."/>
            <person name="Park S.-J."/>
        </authorList>
    </citation>
    <scope>NUCLEOTIDE SEQUENCE</scope>
</reference>
<dbReference type="CDD" id="cd00158">
    <property type="entry name" value="RHOD"/>
    <property type="match status" value="1"/>
</dbReference>
<evidence type="ECO:0000259" key="2">
    <source>
        <dbReference type="PROSITE" id="PS50206"/>
    </source>
</evidence>
<dbReference type="Pfam" id="PF00581">
    <property type="entry name" value="Rhodanese"/>
    <property type="match status" value="1"/>
</dbReference>
<organism evidence="3">
    <name type="scientific">uncultured bacterium 9F08</name>
    <dbReference type="NCBI Taxonomy" id="697051"/>
    <lineage>
        <taxon>Bacteria</taxon>
        <taxon>environmental samples</taxon>
    </lineage>
</organism>
<sequence>MKFSRRFTIFALVMMPLFSQSAFGDDREVKLTPQQSTLQVKHQGKMVTIERIQDPMHVLEETWAKTARKCPPFCPQPLQVAPGVTTVGEVEVFDFMRDKVNNGSGLIIDARVESWHKKGTIPSSVNIPFTEFERLPSDPRLEKPMAMISAKRRGQVGFVENTWDKTLETVGVNTQRTGFWDFSESPDLLLWCNGPWCGQSPHAIQGLLKLGFPAEKIYYYRGGMQMWALLGLTTILPEDE</sequence>
<proteinExistence type="predicted"/>
<dbReference type="AlphaFoldDB" id="D2XIT0"/>
<accession>D2XIT0</accession>
<dbReference type="SMART" id="SM00450">
    <property type="entry name" value="RHOD"/>
    <property type="match status" value="1"/>
</dbReference>